<evidence type="ECO:0000313" key="3">
    <source>
        <dbReference type="Proteomes" id="UP001172645"/>
    </source>
</evidence>
<protein>
    <submittedName>
        <fullName evidence="2">Uncharacterized protein</fullName>
    </submittedName>
</protein>
<accession>A0ABT7JX61</accession>
<evidence type="ECO:0000256" key="1">
    <source>
        <dbReference type="SAM" id="MobiDB-lite"/>
    </source>
</evidence>
<reference evidence="2" key="1">
    <citation type="submission" date="2023-06" db="EMBL/GenBank/DDBJ databases">
        <title>Phylogenetic Diversity of Rhizobium strains.</title>
        <authorList>
            <person name="Moura F.T."/>
            <person name="Helene L.C.F."/>
            <person name="Hungria M."/>
        </authorList>
    </citation>
    <scope>NUCLEOTIDE SEQUENCE</scope>
    <source>
        <strain evidence="2">CCGE526</strain>
    </source>
</reference>
<organism evidence="2 3">
    <name type="scientific">Rhizobium mayense</name>
    <dbReference type="NCBI Taxonomy" id="1312184"/>
    <lineage>
        <taxon>Bacteria</taxon>
        <taxon>Pseudomonadati</taxon>
        <taxon>Pseudomonadota</taxon>
        <taxon>Alphaproteobacteria</taxon>
        <taxon>Hyphomicrobiales</taxon>
        <taxon>Rhizobiaceae</taxon>
        <taxon>Rhizobium/Agrobacterium group</taxon>
        <taxon>Rhizobium</taxon>
    </lineage>
</organism>
<feature type="region of interest" description="Disordered" evidence="1">
    <location>
        <begin position="32"/>
        <end position="51"/>
    </location>
</feature>
<comment type="caution">
    <text evidence="2">The sequence shown here is derived from an EMBL/GenBank/DDBJ whole genome shotgun (WGS) entry which is preliminary data.</text>
</comment>
<dbReference type="RefSeq" id="WP_285870055.1">
    <property type="nucleotide sequence ID" value="NZ_JARFYM010000014.1"/>
</dbReference>
<evidence type="ECO:0000313" key="2">
    <source>
        <dbReference type="EMBL" id="MDL2400901.1"/>
    </source>
</evidence>
<name>A0ABT7JX61_9HYPH</name>
<dbReference type="Proteomes" id="UP001172645">
    <property type="component" value="Unassembled WGS sequence"/>
</dbReference>
<proteinExistence type="predicted"/>
<dbReference type="EMBL" id="JARFYM010000014">
    <property type="protein sequence ID" value="MDL2400901.1"/>
    <property type="molecule type" value="Genomic_DNA"/>
</dbReference>
<sequence>MLNTLFWDPGPEGIRAFLVAWFGERKVRQKESSPERLRSGAAYKGNEQEGQ</sequence>
<gene>
    <name evidence="2" type="ORF">PY649_18510</name>
</gene>
<keyword evidence="3" id="KW-1185">Reference proteome</keyword>